<gene>
    <name evidence="1" type="ORF">ENSA7_49120</name>
</gene>
<accession>A0A2S9YIQ3</accession>
<dbReference type="Proteomes" id="UP000238823">
    <property type="component" value="Unassembled WGS sequence"/>
</dbReference>
<dbReference type="PANTHER" id="PTHR11228">
    <property type="entry name" value="RADICAL SAM DOMAIN PROTEIN"/>
    <property type="match status" value="1"/>
</dbReference>
<comment type="caution">
    <text evidence="1">The sequence shown here is derived from an EMBL/GenBank/DDBJ whole genome shotgun (WGS) entry which is preliminary data.</text>
</comment>
<reference evidence="1 2" key="1">
    <citation type="submission" date="2018-03" db="EMBL/GenBank/DDBJ databases">
        <title>Draft Genome Sequences of the Obligatory Marine Myxobacteria Enhygromyxa salina SWB007.</title>
        <authorList>
            <person name="Poehlein A."/>
            <person name="Moghaddam J.A."/>
            <person name="Harms H."/>
            <person name="Alanjari M."/>
            <person name="Koenig G.M."/>
            <person name="Daniel R."/>
            <person name="Schaeberle T.F."/>
        </authorList>
    </citation>
    <scope>NUCLEOTIDE SEQUENCE [LARGE SCALE GENOMIC DNA]</scope>
    <source>
        <strain evidence="1 2">SWB007</strain>
    </source>
</reference>
<dbReference type="Gene3D" id="3.20.20.70">
    <property type="entry name" value="Aldolase class I"/>
    <property type="match status" value="1"/>
</dbReference>
<dbReference type="RefSeq" id="WP_106091810.1">
    <property type="nucleotide sequence ID" value="NZ_PVNL01000100.1"/>
</dbReference>
<dbReference type="SUPFAM" id="SSF102114">
    <property type="entry name" value="Radical SAM enzymes"/>
    <property type="match status" value="1"/>
</dbReference>
<proteinExistence type="predicted"/>
<dbReference type="AlphaFoldDB" id="A0A2S9YIQ3"/>
<dbReference type="InterPro" id="IPR050377">
    <property type="entry name" value="Radical_SAM_PqqE_MftC-like"/>
</dbReference>
<evidence type="ECO:0000313" key="1">
    <source>
        <dbReference type="EMBL" id="PRQ04979.1"/>
    </source>
</evidence>
<name>A0A2S9YIQ3_9BACT</name>
<organism evidence="1 2">
    <name type="scientific">Enhygromyxa salina</name>
    <dbReference type="NCBI Taxonomy" id="215803"/>
    <lineage>
        <taxon>Bacteria</taxon>
        <taxon>Pseudomonadati</taxon>
        <taxon>Myxococcota</taxon>
        <taxon>Polyangia</taxon>
        <taxon>Nannocystales</taxon>
        <taxon>Nannocystaceae</taxon>
        <taxon>Enhygromyxa</taxon>
    </lineage>
</organism>
<dbReference type="PANTHER" id="PTHR11228:SF34">
    <property type="entry name" value="TUNGSTEN-CONTAINING ALDEHYDE FERREDOXIN OXIDOREDUCTASE COFACTOR MODIFYING PROTEIN"/>
    <property type="match status" value="1"/>
</dbReference>
<dbReference type="OrthoDB" id="9818207at2"/>
<dbReference type="InterPro" id="IPR013785">
    <property type="entry name" value="Aldolase_TIM"/>
</dbReference>
<protein>
    <submittedName>
        <fullName evidence="1">Pyrroloquinoline quinone biosynthesis protein PqqE</fullName>
    </submittedName>
</protein>
<dbReference type="EMBL" id="PVNL01000100">
    <property type="protein sequence ID" value="PRQ04979.1"/>
    <property type="molecule type" value="Genomic_DNA"/>
</dbReference>
<evidence type="ECO:0000313" key="2">
    <source>
        <dbReference type="Proteomes" id="UP000238823"/>
    </source>
</evidence>
<sequence>MSDDLLVTIDSEAPLPGRPRADGRPAAVELSRFAAFAQHHAQAPTHARVIFCGDGPALEQHGFEFVMAAQAGGFTRIRLDTSARRLTEAAQVRAVVMAGVNEFSVGLHGDTPALHDALTGRAGDFADVTTCLSRLAKHDVRVLVDVVVTTTNLEALPRIVALAIAEGAQRIALWSYLADRDSPEARALIVSLEALIPAVKRAIAQCRAAGVQVVVRHVPACLLAEMSDALDNGSADAFEGIRPGRPLPRFNCLHEAKCGHAEACLGLHHAYVNTHGWELERLQPSPRTQPWRERDRSVELGAGANATPRGHAAWLELLGEHASLVAGVSLTRTEARYPMQMPDQTRFVLVLTARDDDARTFTQSRSFNLAYTDVEGPAAELAIAEFVGPVLATIAANDDGALSLNPR</sequence>
<dbReference type="InterPro" id="IPR058240">
    <property type="entry name" value="rSAM_sf"/>
</dbReference>